<dbReference type="AlphaFoldDB" id="A0ABC9NNE9"/>
<evidence type="ECO:0000313" key="1">
    <source>
        <dbReference type="EMBL" id="EDS91749.1"/>
    </source>
</evidence>
<evidence type="ECO:0000313" key="2">
    <source>
        <dbReference type="Proteomes" id="UP000003042"/>
    </source>
</evidence>
<name>A0ABC9NNE9_ESCAT</name>
<reference evidence="1 2" key="1">
    <citation type="submission" date="2008-02" db="EMBL/GenBank/DDBJ databases">
        <title>Annotation of Escherichia albertii TW07627.</title>
        <authorList>
            <person name="Sutton G."/>
            <person name="Whittam T.S."/>
            <person name="Sebastian Y."/>
        </authorList>
    </citation>
    <scope>NUCLEOTIDE SEQUENCE [LARGE SCALE GENOMIC DNA]</scope>
    <source>
        <strain evidence="1 2">TW07627</strain>
    </source>
</reference>
<dbReference type="Proteomes" id="UP000003042">
    <property type="component" value="Unassembled WGS sequence"/>
</dbReference>
<gene>
    <name evidence="1" type="ORF">ESCAB7627_2448</name>
</gene>
<accession>A0ABC9NNE9</accession>
<protein>
    <submittedName>
        <fullName evidence="1">Uncharacterized protein</fullName>
    </submittedName>
</protein>
<proteinExistence type="predicted"/>
<dbReference type="EMBL" id="ABKX01000005">
    <property type="protein sequence ID" value="EDS91749.1"/>
    <property type="molecule type" value="Genomic_DNA"/>
</dbReference>
<organism evidence="1 2">
    <name type="scientific">Escherichia albertii (strain TW07627)</name>
    <dbReference type="NCBI Taxonomy" id="502347"/>
    <lineage>
        <taxon>Bacteria</taxon>
        <taxon>Pseudomonadati</taxon>
        <taxon>Pseudomonadota</taxon>
        <taxon>Gammaproteobacteria</taxon>
        <taxon>Enterobacterales</taxon>
        <taxon>Enterobacteriaceae</taxon>
        <taxon>Escherichia</taxon>
    </lineage>
</organism>
<comment type="caution">
    <text evidence="1">The sequence shown here is derived from an EMBL/GenBank/DDBJ whole genome shotgun (WGS) entry which is preliminary data.</text>
</comment>
<sequence length="48" mass="5681">MFLYKLALIVNKLHKNVIDIKEIMKCLCLINKDNTRTIFLGMDGKLWK</sequence>